<sequence length="156" mass="17714">MALSVPPLQYDMKSDGELENLLCTKGLKVVELYSEWCGPCKSVIPTFKRIRLDKEDESTLLFVTVCSEKCGFISEAEERRGKSEPFFLFYRNGSLKEKVPGSNTPRLSELILQLTPAMADADDIEENPLVQAKREREKKEREAAKEAAREAAKKRK</sequence>
<dbReference type="Pfam" id="PF00085">
    <property type="entry name" value="Thioredoxin"/>
    <property type="match status" value="1"/>
</dbReference>
<name>A0A061RE16_9CHLO</name>
<dbReference type="InterPro" id="IPR051766">
    <property type="entry name" value="TXND_domain-containing"/>
</dbReference>
<feature type="domain" description="Thioredoxin" evidence="2">
    <location>
        <begin position="1"/>
        <end position="120"/>
    </location>
</feature>
<dbReference type="EMBL" id="GBEZ01016010">
    <property type="protein sequence ID" value="JAC70203.1"/>
    <property type="molecule type" value="Transcribed_RNA"/>
</dbReference>
<gene>
    <name evidence="3" type="ORF">TSPGSL018_4671</name>
</gene>
<dbReference type="Gene3D" id="3.40.30.10">
    <property type="entry name" value="Glutaredoxin"/>
    <property type="match status" value="1"/>
</dbReference>
<dbReference type="PANTHER" id="PTHR46135">
    <property type="entry name" value="NME/NM23 FAMILY MEMBER 8"/>
    <property type="match status" value="1"/>
</dbReference>
<dbReference type="PROSITE" id="PS51352">
    <property type="entry name" value="THIOREDOXIN_2"/>
    <property type="match status" value="1"/>
</dbReference>
<accession>A0A061RE16</accession>
<evidence type="ECO:0000256" key="1">
    <source>
        <dbReference type="SAM" id="MobiDB-lite"/>
    </source>
</evidence>
<dbReference type="SUPFAM" id="SSF52833">
    <property type="entry name" value="Thioredoxin-like"/>
    <property type="match status" value="1"/>
</dbReference>
<evidence type="ECO:0000259" key="2">
    <source>
        <dbReference type="PROSITE" id="PS51352"/>
    </source>
</evidence>
<dbReference type="InterPro" id="IPR017937">
    <property type="entry name" value="Thioredoxin_CS"/>
</dbReference>
<dbReference type="PANTHER" id="PTHR46135:SF3">
    <property type="entry name" value="NME_NM23 FAMILY MEMBER 8"/>
    <property type="match status" value="1"/>
</dbReference>
<dbReference type="PROSITE" id="PS00194">
    <property type="entry name" value="THIOREDOXIN_1"/>
    <property type="match status" value="1"/>
</dbReference>
<dbReference type="AlphaFoldDB" id="A0A061RE16"/>
<proteinExistence type="predicted"/>
<organism evidence="3">
    <name type="scientific">Tetraselmis sp. GSL018</name>
    <dbReference type="NCBI Taxonomy" id="582737"/>
    <lineage>
        <taxon>Eukaryota</taxon>
        <taxon>Viridiplantae</taxon>
        <taxon>Chlorophyta</taxon>
        <taxon>core chlorophytes</taxon>
        <taxon>Chlorodendrophyceae</taxon>
        <taxon>Chlorodendrales</taxon>
        <taxon>Chlorodendraceae</taxon>
        <taxon>Tetraselmis</taxon>
    </lineage>
</organism>
<reference evidence="3" key="1">
    <citation type="submission" date="2014-05" db="EMBL/GenBank/DDBJ databases">
        <title>The transcriptome of the halophilic microalga Tetraselmis sp. GSL018 isolated from the Great Salt Lake, Utah.</title>
        <authorList>
            <person name="Jinkerson R.E."/>
            <person name="D'Adamo S."/>
            <person name="Posewitz M.C."/>
        </authorList>
    </citation>
    <scope>NUCLEOTIDE SEQUENCE</scope>
    <source>
        <strain evidence="3">GSL018</strain>
    </source>
</reference>
<feature type="region of interest" description="Disordered" evidence="1">
    <location>
        <begin position="122"/>
        <end position="156"/>
    </location>
</feature>
<dbReference type="InterPro" id="IPR036249">
    <property type="entry name" value="Thioredoxin-like_sf"/>
</dbReference>
<evidence type="ECO:0000313" key="3">
    <source>
        <dbReference type="EMBL" id="JAC70203.1"/>
    </source>
</evidence>
<protein>
    <submittedName>
        <fullName evidence="3">Thioredoxin domain-containing protein 6</fullName>
    </submittedName>
</protein>
<dbReference type="InterPro" id="IPR013766">
    <property type="entry name" value="Thioredoxin_domain"/>
</dbReference>
<feature type="compositionally biased region" description="Basic and acidic residues" evidence="1">
    <location>
        <begin position="132"/>
        <end position="156"/>
    </location>
</feature>